<dbReference type="NCBIfam" id="TIGR00702">
    <property type="entry name" value="YcaO-type kinase domain"/>
    <property type="match status" value="1"/>
</dbReference>
<dbReference type="InterPro" id="IPR003776">
    <property type="entry name" value="YcaO-like_dom"/>
</dbReference>
<sequence>MTYNPQSVPRITPSFSRVSLGKGRVATTVNGEFKLIQCSPSALDAVLALIDGQNTFEQIEQNLQSKYPLDGIRTYLSILLQEQVIEEAADSPPGNPHPSTVLVVGEGRMAQILKEQAPRRNMKLLSFPAENASSLPDILDFAADLAVIAPSAAHYGQIFELNSAFIQRNIPFVSCYYNGSAVVVGPFVIPGKTSCLECAATYHLEELNRKLRPSQRLPIAEISDLQMAYPIPDAFKDSLLEYLGDMILEEIGQFLNGSPSLHLLDSEKHFFSGHCTPQEIKTAPTTACQCCHGLSRTYIRQGETSLPGFTEVFSPGHRPIRYTTGGFRSCSPEDTQNFIREALRKTGLDIKITRVENNPFDRFLPVFRGSVKANHHNQTPYYFKDLVVHGKGLHETQAFLSASYEMAERLSASFYGDLPIVEAPYRDIKERAIDLKAYVERIVNQDTSYETFRDDLPIDWVCAKSLVSGDSKFVPAHMVFLGDNRFKGQLFSNGSSGLAAGATLEDAILQGLFEVIEHDAWMIGQANRFTLPLVDHASSGNQQLKDLIHGIHSLGYRVITRDYTNDLGFPVFRTWIVNPNSYTHYGLSGFGASLSAEIALERSVTEAIQSSDNRSVARKTFFGRHRAAHLADASDSIYSLDYFHQRDILGQGAVNKVPDSLAIRDKSVRDLIDMTIEQLRSNMPDCDVLYVDLSREVLNIPAVRVIVTGDIQLLNYPLVLVSPRTYHFGTAMQYSQSPAAYKDLYLGRYPH</sequence>
<dbReference type="EMBL" id="FRDN01000013">
    <property type="protein sequence ID" value="SHN83485.1"/>
    <property type="molecule type" value="Genomic_DNA"/>
</dbReference>
<dbReference type="Gene3D" id="3.30.160.660">
    <property type="match status" value="1"/>
</dbReference>
<dbReference type="Gene3D" id="3.30.1330.230">
    <property type="match status" value="1"/>
</dbReference>
<feature type="domain" description="YcaO" evidence="1">
    <location>
        <begin position="390"/>
        <end position="751"/>
    </location>
</feature>
<name>A0A1M7UKQ3_9FIRM</name>
<organism evidence="2 3">
    <name type="scientific">Desulfitobacterium chlororespirans DSM 11544</name>
    <dbReference type="NCBI Taxonomy" id="1121395"/>
    <lineage>
        <taxon>Bacteria</taxon>
        <taxon>Bacillati</taxon>
        <taxon>Bacillota</taxon>
        <taxon>Clostridia</taxon>
        <taxon>Eubacteriales</taxon>
        <taxon>Desulfitobacteriaceae</taxon>
        <taxon>Desulfitobacterium</taxon>
    </lineage>
</organism>
<protein>
    <submittedName>
        <fullName evidence="2">Thiazole/oxazole-forming peptide maturase, SagD family component</fullName>
    </submittedName>
</protein>
<evidence type="ECO:0000313" key="3">
    <source>
        <dbReference type="Proteomes" id="UP000184010"/>
    </source>
</evidence>
<dbReference type="AlphaFoldDB" id="A0A1M7UKQ3"/>
<evidence type="ECO:0000313" key="2">
    <source>
        <dbReference type="EMBL" id="SHN83485.1"/>
    </source>
</evidence>
<dbReference type="STRING" id="1121395.SAMN02745215_04045"/>
<gene>
    <name evidence="2" type="ORF">SAMN02745215_04045</name>
</gene>
<dbReference type="Proteomes" id="UP000184010">
    <property type="component" value="Unassembled WGS sequence"/>
</dbReference>
<dbReference type="PROSITE" id="PS51664">
    <property type="entry name" value="YCAO"/>
    <property type="match status" value="1"/>
</dbReference>
<proteinExistence type="predicted"/>
<reference evidence="3" key="1">
    <citation type="submission" date="2016-12" db="EMBL/GenBank/DDBJ databases">
        <authorList>
            <person name="Varghese N."/>
            <person name="Submissions S."/>
        </authorList>
    </citation>
    <scope>NUCLEOTIDE SEQUENCE [LARGE SCALE GENOMIC DNA]</scope>
    <source>
        <strain evidence="3">DSM 11544</strain>
    </source>
</reference>
<keyword evidence="3" id="KW-1185">Reference proteome</keyword>
<dbReference type="Gene3D" id="3.30.40.250">
    <property type="match status" value="1"/>
</dbReference>
<dbReference type="PANTHER" id="PTHR37809">
    <property type="entry name" value="RIBOSOMAL PROTEIN S12 METHYLTHIOTRANSFERASE ACCESSORY FACTOR YCAO"/>
    <property type="match status" value="1"/>
</dbReference>
<accession>A0A1M7UKQ3</accession>
<evidence type="ECO:0000259" key="1">
    <source>
        <dbReference type="PROSITE" id="PS51664"/>
    </source>
</evidence>
<dbReference type="PANTHER" id="PTHR37809:SF1">
    <property type="entry name" value="RIBOSOMAL PROTEIN S12 METHYLTHIOTRANSFERASE ACCESSORY FACTOR YCAO"/>
    <property type="match status" value="1"/>
</dbReference>
<dbReference type="Pfam" id="PF02624">
    <property type="entry name" value="YcaO"/>
    <property type="match status" value="1"/>
</dbReference>
<dbReference type="Gene3D" id="3.40.50.720">
    <property type="entry name" value="NAD(P)-binding Rossmann-like Domain"/>
    <property type="match status" value="1"/>
</dbReference>